<comment type="similarity">
    <text evidence="2">Belongs to the Mediator complex subunit 28 family.</text>
</comment>
<feature type="compositionally biased region" description="Pro residues" evidence="11">
    <location>
        <begin position="114"/>
        <end position="140"/>
    </location>
</feature>
<feature type="coiled-coil region" evidence="10">
    <location>
        <begin position="76"/>
        <end position="103"/>
    </location>
</feature>
<keyword evidence="4" id="KW-0805">Transcription regulation</keyword>
<evidence type="ECO:0000256" key="7">
    <source>
        <dbReference type="ARBA" id="ARBA00023163"/>
    </source>
</evidence>
<sequence length="170" mass="19099">MATSANGQIVDDFENSFQACLAALTNPDHFNVRDSEEIKTGVEQTIQRFLDVAKQMECFFLQKRLLLSVQKPEHIILESTNELKSEQRRKQDLIEKYNEKIQTWQNLLQDVPGTPRPPLTAVQPQPPQNIPAIQGPPPQIPSQVVQQGGQSHPHHMMQSHCGPSMTSSPA</sequence>
<dbReference type="OMA" id="MQPSPQH"/>
<accession>A0A087UW71</accession>
<evidence type="ECO:0000256" key="1">
    <source>
        <dbReference type="ARBA" id="ARBA00004123"/>
    </source>
</evidence>
<dbReference type="InterPro" id="IPR021640">
    <property type="entry name" value="Mediator_Med28"/>
</dbReference>
<reference evidence="12 13" key="1">
    <citation type="submission" date="2013-11" db="EMBL/GenBank/DDBJ databases">
        <title>Genome sequencing of Stegodyphus mimosarum.</title>
        <authorList>
            <person name="Bechsgaard J."/>
        </authorList>
    </citation>
    <scope>NUCLEOTIDE SEQUENCE [LARGE SCALE GENOMIC DNA]</scope>
</reference>
<comment type="subcellular location">
    <subcellularLocation>
        <location evidence="1">Nucleus</location>
    </subcellularLocation>
</comment>
<dbReference type="EMBL" id="KK121951">
    <property type="protein sequence ID" value="KFM81610.1"/>
    <property type="molecule type" value="Genomic_DNA"/>
</dbReference>
<evidence type="ECO:0000256" key="4">
    <source>
        <dbReference type="ARBA" id="ARBA00023015"/>
    </source>
</evidence>
<gene>
    <name evidence="12" type="ORF">X975_14973</name>
</gene>
<feature type="non-terminal residue" evidence="12">
    <location>
        <position position="170"/>
    </location>
</feature>
<evidence type="ECO:0000256" key="6">
    <source>
        <dbReference type="ARBA" id="ARBA00023159"/>
    </source>
</evidence>
<dbReference type="GO" id="GO:0016592">
    <property type="term" value="C:mediator complex"/>
    <property type="evidence" value="ECO:0007669"/>
    <property type="project" value="TreeGrafter"/>
</dbReference>
<evidence type="ECO:0000256" key="2">
    <source>
        <dbReference type="ARBA" id="ARBA00005571"/>
    </source>
</evidence>
<dbReference type="OrthoDB" id="2286203at2759"/>
<evidence type="ECO:0000256" key="5">
    <source>
        <dbReference type="ARBA" id="ARBA00023054"/>
    </source>
</evidence>
<keyword evidence="13" id="KW-1185">Reference proteome</keyword>
<organism evidence="12 13">
    <name type="scientific">Stegodyphus mimosarum</name>
    <name type="common">African social velvet spider</name>
    <dbReference type="NCBI Taxonomy" id="407821"/>
    <lineage>
        <taxon>Eukaryota</taxon>
        <taxon>Metazoa</taxon>
        <taxon>Ecdysozoa</taxon>
        <taxon>Arthropoda</taxon>
        <taxon>Chelicerata</taxon>
        <taxon>Arachnida</taxon>
        <taxon>Araneae</taxon>
        <taxon>Araneomorphae</taxon>
        <taxon>Entelegynae</taxon>
        <taxon>Eresoidea</taxon>
        <taxon>Eresidae</taxon>
        <taxon>Stegodyphus</taxon>
    </lineage>
</organism>
<evidence type="ECO:0000313" key="13">
    <source>
        <dbReference type="Proteomes" id="UP000054359"/>
    </source>
</evidence>
<dbReference type="STRING" id="407821.A0A087UW71"/>
<dbReference type="AlphaFoldDB" id="A0A087UW71"/>
<keyword evidence="8" id="KW-0539">Nucleus</keyword>
<keyword evidence="6" id="KW-0010">Activator</keyword>
<dbReference type="PANTHER" id="PTHR13512">
    <property type="entry name" value="MEDIATOR COMPLEX SUBUNIT 28"/>
    <property type="match status" value="1"/>
</dbReference>
<evidence type="ECO:0000256" key="9">
    <source>
        <dbReference type="ARBA" id="ARBA00031964"/>
    </source>
</evidence>
<protein>
    <recommendedName>
        <fullName evidence="3">Mediator of RNA polymerase II transcription subunit 28</fullName>
    </recommendedName>
    <alternativeName>
        <fullName evidence="9">Mediator complex subunit 28</fullName>
    </alternativeName>
</protein>
<proteinExistence type="inferred from homology"/>
<evidence type="ECO:0000256" key="10">
    <source>
        <dbReference type="SAM" id="Coils"/>
    </source>
</evidence>
<feature type="compositionally biased region" description="Low complexity" evidence="11">
    <location>
        <begin position="141"/>
        <end position="151"/>
    </location>
</feature>
<feature type="region of interest" description="Disordered" evidence="11">
    <location>
        <begin position="113"/>
        <end position="170"/>
    </location>
</feature>
<evidence type="ECO:0000313" key="12">
    <source>
        <dbReference type="EMBL" id="KFM81610.1"/>
    </source>
</evidence>
<evidence type="ECO:0000256" key="11">
    <source>
        <dbReference type="SAM" id="MobiDB-lite"/>
    </source>
</evidence>
<dbReference type="PANTHER" id="PTHR13512:SF2">
    <property type="entry name" value="MEDIATOR OF RNA POLYMERASE II TRANSCRIPTION SUBUNIT 28"/>
    <property type="match status" value="1"/>
</dbReference>
<evidence type="ECO:0000256" key="3">
    <source>
        <dbReference type="ARBA" id="ARBA00019683"/>
    </source>
</evidence>
<dbReference type="Proteomes" id="UP000054359">
    <property type="component" value="Unassembled WGS sequence"/>
</dbReference>
<keyword evidence="7" id="KW-0804">Transcription</keyword>
<keyword evidence="5 10" id="KW-0175">Coiled coil</keyword>
<dbReference type="Pfam" id="PF11594">
    <property type="entry name" value="Med28"/>
    <property type="match status" value="1"/>
</dbReference>
<name>A0A087UW71_STEMI</name>
<evidence type="ECO:0000256" key="8">
    <source>
        <dbReference type="ARBA" id="ARBA00023242"/>
    </source>
</evidence>